<keyword evidence="1" id="KW-1185">Reference proteome</keyword>
<protein>
    <submittedName>
        <fullName evidence="2">DUF4220 domain-containing protein</fullName>
    </submittedName>
</protein>
<dbReference type="Proteomes" id="UP000095280">
    <property type="component" value="Unplaced"/>
</dbReference>
<dbReference type="AlphaFoldDB" id="A0A1I8H2L0"/>
<accession>A0A1I8H2L0</accession>
<sequence length="460" mass="53031">MMSTCDLESDRLRKEGNGLFFISKRLSRPEHKRKKLWTALDFYKAGLTAARVPKDRSLCLKNSAVAHKDLCILEWSEAHYTRAWSHFRYCLQGYADSWLNATYWLKNSTDEADKLWGDKFVMQLASDMRAMFTLTLHRDSDETTVKSLSLICLLLHKYDFNDPSYLEAAANIFMDYAGRLLRLSISLDKSVHYSRAVGFIAEMTFPIQEAEKLLFRNVNLLACMESELATLREDQRLQAAILRSRHDLAQGKGFLQNLCEDGAEKMVEEALQAMDFLKVALSLVSDDGLDIVLEAEICSTIGNLYLNFFNAESSAERHLKRCVELVLCYLSNDLTGSRCMPWFAAAERGLRELQERRAKRRDEERLAELEAAGVLADVKANWERGSEHFLRHIYEKYPPRPVEGQPARTPPDASKPLKKQLMIALTHYHPDKVDKSDRRWYYTCEEITKYLNSFFEVTKG</sequence>
<organism evidence="1 2">
    <name type="scientific">Macrostomum lignano</name>
    <dbReference type="NCBI Taxonomy" id="282301"/>
    <lineage>
        <taxon>Eukaryota</taxon>
        <taxon>Metazoa</taxon>
        <taxon>Spiralia</taxon>
        <taxon>Lophotrochozoa</taxon>
        <taxon>Platyhelminthes</taxon>
        <taxon>Rhabditophora</taxon>
        <taxon>Macrostomorpha</taxon>
        <taxon>Macrostomida</taxon>
        <taxon>Macrostomidae</taxon>
        <taxon>Macrostomum</taxon>
    </lineage>
</organism>
<evidence type="ECO:0000313" key="1">
    <source>
        <dbReference type="Proteomes" id="UP000095280"/>
    </source>
</evidence>
<name>A0A1I8H2L0_9PLAT</name>
<dbReference type="WBParaSite" id="maker-uti_cns_0004186-snap-gene-0.18-mRNA-1">
    <property type="protein sequence ID" value="maker-uti_cns_0004186-snap-gene-0.18-mRNA-1"/>
    <property type="gene ID" value="maker-uti_cns_0004186-snap-gene-0.18"/>
</dbReference>
<reference evidence="2" key="1">
    <citation type="submission" date="2016-11" db="UniProtKB">
        <authorList>
            <consortium name="WormBaseParasite"/>
        </authorList>
    </citation>
    <scope>IDENTIFICATION</scope>
</reference>
<proteinExistence type="predicted"/>
<dbReference type="OrthoDB" id="3135773at2759"/>
<evidence type="ECO:0000313" key="2">
    <source>
        <dbReference type="WBParaSite" id="maker-uti_cns_0004186-snap-gene-0.18-mRNA-1"/>
    </source>
</evidence>